<sequence length="107" mass="11995">METNAIIDAVMQQLVTAVADEVIRKLKAEGMAQAALDPETLAQSLRTLLQTDSDIREEVRVINDDRFNEVEGRLDNIENDDRDDTFSIDADDADFDAAVMQVLRNNI</sequence>
<reference evidence="1" key="1">
    <citation type="submission" date="2020-05" db="EMBL/GenBank/DDBJ databases">
        <authorList>
            <person name="Chiriac C."/>
            <person name="Salcher M."/>
            <person name="Ghai R."/>
            <person name="Kavagutti S V."/>
        </authorList>
    </citation>
    <scope>NUCLEOTIDE SEQUENCE</scope>
</reference>
<evidence type="ECO:0000313" key="1">
    <source>
        <dbReference type="EMBL" id="CAB5219992.1"/>
    </source>
</evidence>
<gene>
    <name evidence="1" type="ORF">UFOVP232_20</name>
</gene>
<proteinExistence type="predicted"/>
<accession>A0A6J7WTH0</accession>
<name>A0A6J7WTH0_9CAUD</name>
<protein>
    <submittedName>
        <fullName evidence="1">Uncharacterized protein</fullName>
    </submittedName>
</protein>
<organism evidence="1">
    <name type="scientific">uncultured Caudovirales phage</name>
    <dbReference type="NCBI Taxonomy" id="2100421"/>
    <lineage>
        <taxon>Viruses</taxon>
        <taxon>Duplodnaviria</taxon>
        <taxon>Heunggongvirae</taxon>
        <taxon>Uroviricota</taxon>
        <taxon>Caudoviricetes</taxon>
        <taxon>Peduoviridae</taxon>
        <taxon>Maltschvirus</taxon>
        <taxon>Maltschvirus maltsch</taxon>
    </lineage>
</organism>
<dbReference type="EMBL" id="LR798281">
    <property type="protein sequence ID" value="CAB5219992.1"/>
    <property type="molecule type" value="Genomic_DNA"/>
</dbReference>